<dbReference type="RefSeq" id="WP_381350362.1">
    <property type="nucleotide sequence ID" value="NZ_JBHMCY010000095.1"/>
</dbReference>
<name>A0ABV5NA62_9ACTN</name>
<keyword evidence="6" id="KW-0175">Coiled coil</keyword>
<evidence type="ECO:0000256" key="8">
    <source>
        <dbReference type="SAM" id="Phobius"/>
    </source>
</evidence>
<evidence type="ECO:0000259" key="9">
    <source>
        <dbReference type="SMART" id="SM00387"/>
    </source>
</evidence>
<evidence type="ECO:0000256" key="5">
    <source>
        <dbReference type="ARBA" id="ARBA00022777"/>
    </source>
</evidence>
<keyword evidence="3" id="KW-0597">Phosphoprotein</keyword>
<dbReference type="Proteomes" id="UP001589709">
    <property type="component" value="Unassembled WGS sequence"/>
</dbReference>
<feature type="non-terminal residue" evidence="10">
    <location>
        <position position="488"/>
    </location>
</feature>
<dbReference type="Gene3D" id="3.30.565.10">
    <property type="entry name" value="Histidine kinase-like ATPase, C-terminal domain"/>
    <property type="match status" value="1"/>
</dbReference>
<evidence type="ECO:0000313" key="10">
    <source>
        <dbReference type="EMBL" id="MFB9467182.1"/>
    </source>
</evidence>
<comment type="catalytic activity">
    <reaction evidence="1">
        <text>ATP + protein L-histidine = ADP + protein N-phospho-L-histidine.</text>
        <dbReference type="EC" id="2.7.13.3"/>
    </reaction>
</comment>
<keyword evidence="10" id="KW-0067">ATP-binding</keyword>
<feature type="domain" description="Histidine kinase/HSP90-like ATPase" evidence="9">
    <location>
        <begin position="333"/>
        <end position="444"/>
    </location>
</feature>
<feature type="compositionally biased region" description="Low complexity" evidence="7">
    <location>
        <begin position="461"/>
        <end position="488"/>
    </location>
</feature>
<dbReference type="SUPFAM" id="SSF55874">
    <property type="entry name" value="ATPase domain of HSP90 chaperone/DNA topoisomerase II/histidine kinase"/>
    <property type="match status" value="1"/>
</dbReference>
<dbReference type="GO" id="GO:0005524">
    <property type="term" value="F:ATP binding"/>
    <property type="evidence" value="ECO:0007669"/>
    <property type="project" value="UniProtKB-KW"/>
</dbReference>
<sequence length="488" mass="52223">MPVPARPRQRQSVQETRPSRAVLSAALVVTAAGAAGAVALAPETARTWVAGTAIVAWACMAAVATTASVRLRRALRRAEARSGELEMTKNNWMQHGAETDQLVNTTLPAIARQLAHGTSADDILAGTPTPSDPYLRRVLHLFTSEVAESARRAAEARSEIERMLRERDRWMSELERLTIDTMPAAVTLLREGNSAETVLAKLDWPENPLLRSPAESFIRELARSERRSAAAQAASAKALSRVQAKTVSMLADLREMQERHGADVFGDLLRLDHSTSQLGLMTDRLALLMGGRSSRVWNKPIVMESILRGAVGRIAAYQRVRLHNSSKAAIAGFAAEGVMHLLAELMDNAANFSPPIDEVHVYVEERSAGLVVTIEDSGLKMSDAAMRRAEEAVSGQVTDLASLQGTRLGLGVVGRIAAKYGISVNYRPSSRGGTGVVVLLPPQVVAQQREPVAADRARPGAEVTAASPAPAAAARVRPQVVAPADAAP</sequence>
<feature type="transmembrane region" description="Helical" evidence="8">
    <location>
        <begin position="48"/>
        <end position="71"/>
    </location>
</feature>
<keyword evidence="4" id="KW-0808">Transferase</keyword>
<evidence type="ECO:0000256" key="4">
    <source>
        <dbReference type="ARBA" id="ARBA00022679"/>
    </source>
</evidence>
<dbReference type="EMBL" id="JBHMCY010000095">
    <property type="protein sequence ID" value="MFB9467182.1"/>
    <property type="molecule type" value="Genomic_DNA"/>
</dbReference>
<dbReference type="InterPro" id="IPR003594">
    <property type="entry name" value="HATPase_dom"/>
</dbReference>
<keyword evidence="8" id="KW-0812">Transmembrane</keyword>
<dbReference type="InterPro" id="IPR050428">
    <property type="entry name" value="TCS_sensor_his_kinase"/>
</dbReference>
<accession>A0ABV5NA62</accession>
<evidence type="ECO:0000256" key="1">
    <source>
        <dbReference type="ARBA" id="ARBA00000085"/>
    </source>
</evidence>
<evidence type="ECO:0000256" key="3">
    <source>
        <dbReference type="ARBA" id="ARBA00022553"/>
    </source>
</evidence>
<dbReference type="PANTHER" id="PTHR45436">
    <property type="entry name" value="SENSOR HISTIDINE KINASE YKOH"/>
    <property type="match status" value="1"/>
</dbReference>
<protein>
    <recommendedName>
        <fullName evidence="2">histidine kinase</fullName>
        <ecNumber evidence="2">2.7.13.3</ecNumber>
    </recommendedName>
</protein>
<gene>
    <name evidence="10" type="ORF">ACFF45_31965</name>
</gene>
<organism evidence="10 11">
    <name type="scientific">Streptomyces cinereospinus</name>
    <dbReference type="NCBI Taxonomy" id="285561"/>
    <lineage>
        <taxon>Bacteria</taxon>
        <taxon>Bacillati</taxon>
        <taxon>Actinomycetota</taxon>
        <taxon>Actinomycetes</taxon>
        <taxon>Kitasatosporales</taxon>
        <taxon>Streptomycetaceae</taxon>
        <taxon>Streptomyces</taxon>
    </lineage>
</organism>
<evidence type="ECO:0000313" key="11">
    <source>
        <dbReference type="Proteomes" id="UP001589709"/>
    </source>
</evidence>
<dbReference type="Pfam" id="PF02518">
    <property type="entry name" value="HATPase_c"/>
    <property type="match status" value="1"/>
</dbReference>
<evidence type="ECO:0000256" key="6">
    <source>
        <dbReference type="SAM" id="Coils"/>
    </source>
</evidence>
<keyword evidence="11" id="KW-1185">Reference proteome</keyword>
<reference evidence="10 11" key="1">
    <citation type="submission" date="2024-09" db="EMBL/GenBank/DDBJ databases">
        <authorList>
            <person name="Sun Q."/>
            <person name="Mori K."/>
        </authorList>
    </citation>
    <scope>NUCLEOTIDE SEQUENCE [LARGE SCALE GENOMIC DNA]</scope>
    <source>
        <strain evidence="10 11">JCM 6917</strain>
    </source>
</reference>
<feature type="coiled-coil region" evidence="6">
    <location>
        <begin position="146"/>
        <end position="180"/>
    </location>
</feature>
<dbReference type="SMART" id="SM00387">
    <property type="entry name" value="HATPase_c"/>
    <property type="match status" value="1"/>
</dbReference>
<proteinExistence type="predicted"/>
<dbReference type="EC" id="2.7.13.3" evidence="2"/>
<keyword evidence="10" id="KW-0547">Nucleotide-binding</keyword>
<keyword evidence="8" id="KW-1133">Transmembrane helix</keyword>
<keyword evidence="5" id="KW-0418">Kinase</keyword>
<evidence type="ECO:0000256" key="2">
    <source>
        <dbReference type="ARBA" id="ARBA00012438"/>
    </source>
</evidence>
<feature type="transmembrane region" description="Helical" evidence="8">
    <location>
        <begin position="21"/>
        <end position="42"/>
    </location>
</feature>
<keyword evidence="8" id="KW-0472">Membrane</keyword>
<evidence type="ECO:0000256" key="7">
    <source>
        <dbReference type="SAM" id="MobiDB-lite"/>
    </source>
</evidence>
<dbReference type="PANTHER" id="PTHR45436:SF5">
    <property type="entry name" value="SENSOR HISTIDINE KINASE TRCS"/>
    <property type="match status" value="1"/>
</dbReference>
<feature type="region of interest" description="Disordered" evidence="7">
    <location>
        <begin position="450"/>
        <end position="488"/>
    </location>
</feature>
<comment type="caution">
    <text evidence="10">The sequence shown here is derived from an EMBL/GenBank/DDBJ whole genome shotgun (WGS) entry which is preliminary data.</text>
</comment>
<dbReference type="InterPro" id="IPR036890">
    <property type="entry name" value="HATPase_C_sf"/>
</dbReference>